<keyword evidence="3" id="KW-1185">Reference proteome</keyword>
<dbReference type="AlphaFoldDB" id="A0A3N4J4D3"/>
<feature type="compositionally biased region" description="Polar residues" evidence="1">
    <location>
        <begin position="16"/>
        <end position="27"/>
    </location>
</feature>
<proteinExistence type="predicted"/>
<organism evidence="2 3">
    <name type="scientific">Choiromyces venosus 120613-1</name>
    <dbReference type="NCBI Taxonomy" id="1336337"/>
    <lineage>
        <taxon>Eukaryota</taxon>
        <taxon>Fungi</taxon>
        <taxon>Dikarya</taxon>
        <taxon>Ascomycota</taxon>
        <taxon>Pezizomycotina</taxon>
        <taxon>Pezizomycetes</taxon>
        <taxon>Pezizales</taxon>
        <taxon>Tuberaceae</taxon>
        <taxon>Choiromyces</taxon>
    </lineage>
</organism>
<evidence type="ECO:0000313" key="3">
    <source>
        <dbReference type="Proteomes" id="UP000276215"/>
    </source>
</evidence>
<dbReference type="EMBL" id="ML120458">
    <property type="protein sequence ID" value="RPA93182.1"/>
    <property type="molecule type" value="Genomic_DNA"/>
</dbReference>
<accession>A0A3N4J4D3</accession>
<evidence type="ECO:0000313" key="2">
    <source>
        <dbReference type="EMBL" id="RPA93182.1"/>
    </source>
</evidence>
<gene>
    <name evidence="2" type="ORF">L873DRAFT_83529</name>
</gene>
<dbReference type="OrthoDB" id="10483620at2759"/>
<protein>
    <submittedName>
        <fullName evidence="2">Uncharacterized protein</fullName>
    </submittedName>
</protein>
<dbReference type="Proteomes" id="UP000276215">
    <property type="component" value="Unassembled WGS sequence"/>
</dbReference>
<feature type="compositionally biased region" description="Low complexity" evidence="1">
    <location>
        <begin position="37"/>
        <end position="51"/>
    </location>
</feature>
<reference evidence="2 3" key="1">
    <citation type="journal article" date="2018" name="Nat. Ecol. Evol.">
        <title>Pezizomycetes genomes reveal the molecular basis of ectomycorrhizal truffle lifestyle.</title>
        <authorList>
            <person name="Murat C."/>
            <person name="Payen T."/>
            <person name="Noel B."/>
            <person name="Kuo A."/>
            <person name="Morin E."/>
            <person name="Chen J."/>
            <person name="Kohler A."/>
            <person name="Krizsan K."/>
            <person name="Balestrini R."/>
            <person name="Da Silva C."/>
            <person name="Montanini B."/>
            <person name="Hainaut M."/>
            <person name="Levati E."/>
            <person name="Barry K.W."/>
            <person name="Belfiori B."/>
            <person name="Cichocki N."/>
            <person name="Clum A."/>
            <person name="Dockter R.B."/>
            <person name="Fauchery L."/>
            <person name="Guy J."/>
            <person name="Iotti M."/>
            <person name="Le Tacon F."/>
            <person name="Lindquist E.A."/>
            <person name="Lipzen A."/>
            <person name="Malagnac F."/>
            <person name="Mello A."/>
            <person name="Molinier V."/>
            <person name="Miyauchi S."/>
            <person name="Poulain J."/>
            <person name="Riccioni C."/>
            <person name="Rubini A."/>
            <person name="Sitrit Y."/>
            <person name="Splivallo R."/>
            <person name="Traeger S."/>
            <person name="Wang M."/>
            <person name="Zifcakova L."/>
            <person name="Wipf D."/>
            <person name="Zambonelli A."/>
            <person name="Paolocci F."/>
            <person name="Nowrousian M."/>
            <person name="Ottonello S."/>
            <person name="Baldrian P."/>
            <person name="Spatafora J.W."/>
            <person name="Henrissat B."/>
            <person name="Nagy L.G."/>
            <person name="Aury J.M."/>
            <person name="Wincker P."/>
            <person name="Grigoriev I.V."/>
            <person name="Bonfante P."/>
            <person name="Martin F.M."/>
        </authorList>
    </citation>
    <scope>NUCLEOTIDE SEQUENCE [LARGE SCALE GENOMIC DNA]</scope>
    <source>
        <strain evidence="2 3">120613-1</strain>
    </source>
</reference>
<evidence type="ECO:0000256" key="1">
    <source>
        <dbReference type="SAM" id="MobiDB-lite"/>
    </source>
</evidence>
<feature type="region of interest" description="Disordered" evidence="1">
    <location>
        <begin position="16"/>
        <end position="65"/>
    </location>
</feature>
<name>A0A3N4J4D3_9PEZI</name>
<sequence>MCKQIKTTYSCKHSTSTTEQCSENPSPSRLIRPRPGSDSSIFSNSSWGSFSRTPIQPPSPTHRTKHELQATTLICRGCERKFLTTHLTALREEVDRLGLTRNAKDDVTVLTREKLARTPPPPAETGCILTRRGIDEGKIISFASPTKVSGGHSKLGSGGMVWDFGPVFDKEERFRQQKNRSRSWGRLSW</sequence>